<proteinExistence type="predicted"/>
<sequence>MATAMNVRVRVEEEEFALSRSGATLSRTIRNMLDGDVITLPNIGSRTFPMIIAYLETHADAFLSDEERWNFDSEFASGKDFEFLRKLMIDAYYLKIEGLKRVLAPKMADMLMILSATWKYKELRDKYQTPGWKESSVRTMLEMDWALVDRQLRRKFELEQLAEQAKKIQIQ</sequence>
<keyword evidence="3" id="KW-1185">Reference proteome</keyword>
<evidence type="ECO:0008006" key="4">
    <source>
        <dbReference type="Google" id="ProtNLM"/>
    </source>
</evidence>
<reference evidence="3" key="1">
    <citation type="journal article" date="2024" name="IScience">
        <title>Strigolactones Initiate the Formation of Haustorium-like Structures in Castilleja.</title>
        <authorList>
            <person name="Buerger M."/>
            <person name="Peterson D."/>
            <person name="Chory J."/>
        </authorList>
    </citation>
    <scope>NUCLEOTIDE SEQUENCE [LARGE SCALE GENOMIC DNA]</scope>
</reference>
<dbReference type="Proteomes" id="UP001632038">
    <property type="component" value="Unassembled WGS sequence"/>
</dbReference>
<dbReference type="Gene3D" id="3.30.710.10">
    <property type="entry name" value="Potassium Channel Kv1.1, Chain A"/>
    <property type="match status" value="1"/>
</dbReference>
<gene>
    <name evidence="2" type="ORF">CASFOL_023084</name>
</gene>
<dbReference type="PANTHER" id="PTHR11165">
    <property type="entry name" value="SKP1"/>
    <property type="match status" value="1"/>
</dbReference>
<evidence type="ECO:0000256" key="1">
    <source>
        <dbReference type="ARBA" id="ARBA00004906"/>
    </source>
</evidence>
<dbReference type="EMBL" id="JAVIJP010000032">
    <property type="protein sequence ID" value="KAL3630100.1"/>
    <property type="molecule type" value="Genomic_DNA"/>
</dbReference>
<name>A0ABD3CMX8_9LAMI</name>
<comment type="pathway">
    <text evidence="1">Protein modification; protein ubiquitination.</text>
</comment>
<evidence type="ECO:0000313" key="3">
    <source>
        <dbReference type="Proteomes" id="UP001632038"/>
    </source>
</evidence>
<accession>A0ABD3CMX8</accession>
<dbReference type="InterPro" id="IPR016897">
    <property type="entry name" value="SKP1"/>
</dbReference>
<evidence type="ECO:0000313" key="2">
    <source>
        <dbReference type="EMBL" id="KAL3630100.1"/>
    </source>
</evidence>
<organism evidence="2 3">
    <name type="scientific">Castilleja foliolosa</name>
    <dbReference type="NCBI Taxonomy" id="1961234"/>
    <lineage>
        <taxon>Eukaryota</taxon>
        <taxon>Viridiplantae</taxon>
        <taxon>Streptophyta</taxon>
        <taxon>Embryophyta</taxon>
        <taxon>Tracheophyta</taxon>
        <taxon>Spermatophyta</taxon>
        <taxon>Magnoliopsida</taxon>
        <taxon>eudicotyledons</taxon>
        <taxon>Gunneridae</taxon>
        <taxon>Pentapetalae</taxon>
        <taxon>asterids</taxon>
        <taxon>lamiids</taxon>
        <taxon>Lamiales</taxon>
        <taxon>Orobanchaceae</taxon>
        <taxon>Pedicularideae</taxon>
        <taxon>Castillejinae</taxon>
        <taxon>Castilleja</taxon>
    </lineage>
</organism>
<comment type="caution">
    <text evidence="2">The sequence shown here is derived from an EMBL/GenBank/DDBJ whole genome shotgun (WGS) entry which is preliminary data.</text>
</comment>
<dbReference type="SUPFAM" id="SSF54695">
    <property type="entry name" value="POZ domain"/>
    <property type="match status" value="1"/>
</dbReference>
<dbReference type="AlphaFoldDB" id="A0ABD3CMX8"/>
<dbReference type="InterPro" id="IPR011333">
    <property type="entry name" value="SKP1/BTB/POZ_sf"/>
</dbReference>
<protein>
    <recommendedName>
        <fullName evidence="4">SKP1 component POZ domain-containing protein</fullName>
    </recommendedName>
</protein>